<organism evidence="2 3">
    <name type="scientific">Yinghuangia soli</name>
    <dbReference type="NCBI Taxonomy" id="2908204"/>
    <lineage>
        <taxon>Bacteria</taxon>
        <taxon>Bacillati</taxon>
        <taxon>Actinomycetota</taxon>
        <taxon>Actinomycetes</taxon>
        <taxon>Kitasatosporales</taxon>
        <taxon>Streptomycetaceae</taxon>
        <taxon>Yinghuangia</taxon>
    </lineage>
</organism>
<reference evidence="2" key="1">
    <citation type="submission" date="2022-01" db="EMBL/GenBank/DDBJ databases">
        <title>Genome-Based Taxonomic Classification of the Phylum Actinobacteria.</title>
        <authorList>
            <person name="Gao Y."/>
        </authorList>
    </citation>
    <scope>NUCLEOTIDE SEQUENCE</scope>
    <source>
        <strain evidence="2">KLBMP 8922</strain>
    </source>
</reference>
<dbReference type="RefSeq" id="WP_235057235.1">
    <property type="nucleotide sequence ID" value="NZ_JAKFHA010000034.1"/>
</dbReference>
<evidence type="ECO:0000259" key="1">
    <source>
        <dbReference type="Pfam" id="PF01261"/>
    </source>
</evidence>
<dbReference type="PANTHER" id="PTHR12110:SF48">
    <property type="entry name" value="BLL3656 PROTEIN"/>
    <property type="match status" value="1"/>
</dbReference>
<dbReference type="InterPro" id="IPR050312">
    <property type="entry name" value="IolE/XylAMocC-like"/>
</dbReference>
<comment type="caution">
    <text evidence="2">The sequence shown here is derived from an EMBL/GenBank/DDBJ whole genome shotgun (WGS) entry which is preliminary data.</text>
</comment>
<sequence>MRYSFNAFNHSTYYGLPPTLPQQIRAAARAGYDHIGLDVMSVLAHERQGLPPEELAELLGDAGLPCYELVSLSIGADADATARSLANVLRLAPILGAQQILAVATGPAEAVAANTRRCVEALDDAGLGFALEFLPTRDIDSIGEALRLAELAAPADPAAFRLVVESWHFFRGPSTWRDLSELPVDRIGFVQFADAPEMVSADLHAESMGRRVLPGEGVLDLAGFCDALVGKGYDGVVSVELLSDAWRQAPLDDFAAATLLSTRAAWESAAARRADRTTGPVALG</sequence>
<dbReference type="EMBL" id="JAKFHA010000034">
    <property type="protein sequence ID" value="MCF2532456.1"/>
    <property type="molecule type" value="Genomic_DNA"/>
</dbReference>
<dbReference type="Proteomes" id="UP001165378">
    <property type="component" value="Unassembled WGS sequence"/>
</dbReference>
<dbReference type="SUPFAM" id="SSF51658">
    <property type="entry name" value="Xylose isomerase-like"/>
    <property type="match status" value="1"/>
</dbReference>
<dbReference type="Pfam" id="PF01261">
    <property type="entry name" value="AP_endonuc_2"/>
    <property type="match status" value="1"/>
</dbReference>
<name>A0AA41U438_9ACTN</name>
<gene>
    <name evidence="2" type="ORF">LZ495_35310</name>
</gene>
<dbReference type="InterPro" id="IPR036237">
    <property type="entry name" value="Xyl_isomerase-like_sf"/>
</dbReference>
<accession>A0AA41U438</accession>
<feature type="domain" description="Xylose isomerase-like TIM barrel" evidence="1">
    <location>
        <begin position="24"/>
        <end position="245"/>
    </location>
</feature>
<dbReference type="InterPro" id="IPR013022">
    <property type="entry name" value="Xyl_isomerase-like_TIM-brl"/>
</dbReference>
<keyword evidence="2" id="KW-0413">Isomerase</keyword>
<evidence type="ECO:0000313" key="3">
    <source>
        <dbReference type="Proteomes" id="UP001165378"/>
    </source>
</evidence>
<keyword evidence="3" id="KW-1185">Reference proteome</keyword>
<evidence type="ECO:0000313" key="2">
    <source>
        <dbReference type="EMBL" id="MCF2532456.1"/>
    </source>
</evidence>
<dbReference type="PANTHER" id="PTHR12110">
    <property type="entry name" value="HYDROXYPYRUVATE ISOMERASE"/>
    <property type="match status" value="1"/>
</dbReference>
<protein>
    <submittedName>
        <fullName evidence="2">Sugar phosphate isomerase/epimerase</fullName>
    </submittedName>
</protein>
<proteinExistence type="predicted"/>
<dbReference type="GO" id="GO:0016853">
    <property type="term" value="F:isomerase activity"/>
    <property type="evidence" value="ECO:0007669"/>
    <property type="project" value="UniProtKB-KW"/>
</dbReference>
<dbReference type="Gene3D" id="3.20.20.150">
    <property type="entry name" value="Divalent-metal-dependent TIM barrel enzymes"/>
    <property type="match status" value="1"/>
</dbReference>
<dbReference type="AlphaFoldDB" id="A0AA41U438"/>